<name>A0A3S0RFD8_9GAMM</name>
<keyword evidence="1" id="KW-0812">Transmembrane</keyword>
<feature type="transmembrane region" description="Helical" evidence="1">
    <location>
        <begin position="138"/>
        <end position="157"/>
    </location>
</feature>
<organism evidence="2 3">
    <name type="scientific">Dyella dinghuensis</name>
    <dbReference type="NCBI Taxonomy" id="1920169"/>
    <lineage>
        <taxon>Bacteria</taxon>
        <taxon>Pseudomonadati</taxon>
        <taxon>Pseudomonadota</taxon>
        <taxon>Gammaproteobacteria</taxon>
        <taxon>Lysobacterales</taxon>
        <taxon>Rhodanobacteraceae</taxon>
        <taxon>Dyella</taxon>
    </lineage>
</organism>
<dbReference type="OrthoDB" id="116843at2"/>
<proteinExistence type="predicted"/>
<dbReference type="Proteomes" id="UP000267077">
    <property type="component" value="Unassembled WGS sequence"/>
</dbReference>
<feature type="transmembrane region" description="Helical" evidence="1">
    <location>
        <begin position="69"/>
        <end position="91"/>
    </location>
</feature>
<evidence type="ECO:0000313" key="3">
    <source>
        <dbReference type="Proteomes" id="UP000267077"/>
    </source>
</evidence>
<accession>A0A3S0RFD8</accession>
<keyword evidence="3" id="KW-1185">Reference proteome</keyword>
<feature type="transmembrane region" description="Helical" evidence="1">
    <location>
        <begin position="204"/>
        <end position="223"/>
    </location>
</feature>
<sequence>MRIASVGHAVFAVTMIALGIQCLITGHYAALWQPLDLSAPGNAALPYLCALITLGCGIGLLWQRADAALTLLVYFLAWLLLFRAPILFAALATAGPWYGIAECAVYIAATWVLFAWFATNWKMPSLLRFINGNSGVRIARVLYALAMIFFGLGHFIYFNETVSLVPAWLPWHAGWAAFTGGAYIATGIAMLIGVHARLAATLSAWEMAALTLLVWLPIVMTGANAFQWSECVDSWTLTACGWVVANSYRGMPWLAIGKR</sequence>
<keyword evidence="1" id="KW-0472">Membrane</keyword>
<reference evidence="2 3" key="1">
    <citation type="submission" date="2018-12" db="EMBL/GenBank/DDBJ databases">
        <title>Dyella dinghuensis sp. nov. DHOA06 and Dyella choica sp. nov. 4M-K27, isolated from forest soil.</title>
        <authorList>
            <person name="Qiu L.-H."/>
            <person name="Gao Z.-H."/>
        </authorList>
    </citation>
    <scope>NUCLEOTIDE SEQUENCE [LARGE SCALE GENOMIC DNA]</scope>
    <source>
        <strain evidence="2 3">DHOA06</strain>
    </source>
</reference>
<feature type="transmembrane region" description="Helical" evidence="1">
    <location>
        <begin position="97"/>
        <end position="117"/>
    </location>
</feature>
<evidence type="ECO:0000313" key="2">
    <source>
        <dbReference type="EMBL" id="RUL66002.1"/>
    </source>
</evidence>
<dbReference type="EMBL" id="RYZR01000003">
    <property type="protein sequence ID" value="RUL66002.1"/>
    <property type="molecule type" value="Genomic_DNA"/>
</dbReference>
<gene>
    <name evidence="2" type="ORF">EKH79_04695</name>
</gene>
<feature type="transmembrane region" description="Helical" evidence="1">
    <location>
        <begin position="9"/>
        <end position="32"/>
    </location>
</feature>
<protein>
    <submittedName>
        <fullName evidence="2">DoxX family protein</fullName>
    </submittedName>
</protein>
<feature type="transmembrane region" description="Helical" evidence="1">
    <location>
        <begin position="44"/>
        <end position="62"/>
    </location>
</feature>
<dbReference type="RefSeq" id="WP_126672629.1">
    <property type="nucleotide sequence ID" value="NZ_RYZR01000003.1"/>
</dbReference>
<feature type="transmembrane region" description="Helical" evidence="1">
    <location>
        <begin position="169"/>
        <end position="192"/>
    </location>
</feature>
<evidence type="ECO:0000256" key="1">
    <source>
        <dbReference type="SAM" id="Phobius"/>
    </source>
</evidence>
<comment type="caution">
    <text evidence="2">The sequence shown here is derived from an EMBL/GenBank/DDBJ whole genome shotgun (WGS) entry which is preliminary data.</text>
</comment>
<keyword evidence="1" id="KW-1133">Transmembrane helix</keyword>
<feature type="transmembrane region" description="Helical" evidence="1">
    <location>
        <begin position="235"/>
        <end position="256"/>
    </location>
</feature>
<dbReference type="AlphaFoldDB" id="A0A3S0RFD8"/>